<keyword evidence="1" id="KW-0812">Transmembrane</keyword>
<keyword evidence="3" id="KW-1185">Reference proteome</keyword>
<gene>
    <name evidence="2" type="ORF">KS419_02425</name>
</gene>
<reference evidence="2 3" key="1">
    <citation type="submission" date="2021-06" db="EMBL/GenBank/DDBJ databases">
        <title>Bacillus sp. RD4P76, an endophyte from a halophyte.</title>
        <authorList>
            <person name="Sun J.-Q."/>
        </authorList>
    </citation>
    <scope>NUCLEOTIDE SEQUENCE [LARGE SCALE GENOMIC DNA]</scope>
    <source>
        <strain evidence="2 3">CGMCC 1.15917</strain>
    </source>
</reference>
<dbReference type="RefSeq" id="WP_217064488.1">
    <property type="nucleotide sequence ID" value="NZ_JAHQCS010000038.1"/>
</dbReference>
<evidence type="ECO:0000313" key="2">
    <source>
        <dbReference type="EMBL" id="MBU9710598.1"/>
    </source>
</evidence>
<evidence type="ECO:0000313" key="3">
    <source>
        <dbReference type="Proteomes" id="UP000784880"/>
    </source>
</evidence>
<name>A0ABS6JAQ6_9BACI</name>
<accession>A0ABS6JAQ6</accession>
<organism evidence="2 3">
    <name type="scientific">Evansella tamaricis</name>
    <dbReference type="NCBI Taxonomy" id="2069301"/>
    <lineage>
        <taxon>Bacteria</taxon>
        <taxon>Bacillati</taxon>
        <taxon>Bacillota</taxon>
        <taxon>Bacilli</taxon>
        <taxon>Bacillales</taxon>
        <taxon>Bacillaceae</taxon>
        <taxon>Evansella</taxon>
    </lineage>
</organism>
<feature type="transmembrane region" description="Helical" evidence="1">
    <location>
        <begin position="7"/>
        <end position="23"/>
    </location>
</feature>
<comment type="caution">
    <text evidence="2">The sequence shown here is derived from an EMBL/GenBank/DDBJ whole genome shotgun (WGS) entry which is preliminary data.</text>
</comment>
<dbReference type="InterPro" id="IPR024984">
    <property type="entry name" value="DUF3888"/>
</dbReference>
<keyword evidence="1" id="KW-1133">Transmembrane helix</keyword>
<protein>
    <submittedName>
        <fullName evidence="2">DUF3888 domain-containing protein</fullName>
    </submittedName>
</protein>
<dbReference type="EMBL" id="JAHQCS010000038">
    <property type="protein sequence ID" value="MBU9710598.1"/>
    <property type="molecule type" value="Genomic_DNA"/>
</dbReference>
<proteinExistence type="predicted"/>
<keyword evidence="1" id="KW-0472">Membrane</keyword>
<dbReference type="Proteomes" id="UP000784880">
    <property type="component" value="Unassembled WGS sequence"/>
</dbReference>
<sequence length="149" mass="17583">MQTRRKYILIGIIVICFFIYVWHSEKTKMELQVELEQKGQWVNDSGILIMIHDMFSENIADAIRDEYGLGDRAPMGFSLDFRDIMVEPVDSDSVEEVNFHVKFRVTTHRGEENLGNDILEFSVNTFQGNEIKLIDYVRNGWDREEEEMR</sequence>
<dbReference type="Pfam" id="PF13027">
    <property type="entry name" value="DUF3888"/>
    <property type="match status" value="1"/>
</dbReference>
<evidence type="ECO:0000256" key="1">
    <source>
        <dbReference type="SAM" id="Phobius"/>
    </source>
</evidence>